<evidence type="ECO:0000313" key="1">
    <source>
        <dbReference type="EMBL" id="MPC99692.1"/>
    </source>
</evidence>
<reference evidence="1 2" key="1">
    <citation type="submission" date="2019-05" db="EMBL/GenBank/DDBJ databases">
        <title>Another draft genome of Portunus trituberculatus and its Hox gene families provides insights of decapod evolution.</title>
        <authorList>
            <person name="Jeong J.-H."/>
            <person name="Song I."/>
            <person name="Kim S."/>
            <person name="Choi T."/>
            <person name="Kim D."/>
            <person name="Ryu S."/>
            <person name="Kim W."/>
        </authorList>
    </citation>
    <scope>NUCLEOTIDE SEQUENCE [LARGE SCALE GENOMIC DNA]</scope>
    <source>
        <tissue evidence="1">Muscle</tissue>
    </source>
</reference>
<keyword evidence="2" id="KW-1185">Reference proteome</keyword>
<sequence length="80" mass="8903">MPQVSRLLNSKSRLLSRHSGMGAEGVHCILPPSAAPRGLRERLHCTGRALHVVPRAPLSRPATLRLRYIQCSLERIDRSV</sequence>
<proteinExistence type="predicted"/>
<dbReference type="Proteomes" id="UP000324222">
    <property type="component" value="Unassembled WGS sequence"/>
</dbReference>
<comment type="caution">
    <text evidence="1">The sequence shown here is derived from an EMBL/GenBank/DDBJ whole genome shotgun (WGS) entry which is preliminary data.</text>
</comment>
<protein>
    <submittedName>
        <fullName evidence="1">Uncharacterized protein</fullName>
    </submittedName>
</protein>
<accession>A0A5B7JUH3</accession>
<dbReference type="AlphaFoldDB" id="A0A5B7JUH3"/>
<organism evidence="1 2">
    <name type="scientific">Portunus trituberculatus</name>
    <name type="common">Swimming crab</name>
    <name type="synonym">Neptunus trituberculatus</name>
    <dbReference type="NCBI Taxonomy" id="210409"/>
    <lineage>
        <taxon>Eukaryota</taxon>
        <taxon>Metazoa</taxon>
        <taxon>Ecdysozoa</taxon>
        <taxon>Arthropoda</taxon>
        <taxon>Crustacea</taxon>
        <taxon>Multicrustacea</taxon>
        <taxon>Malacostraca</taxon>
        <taxon>Eumalacostraca</taxon>
        <taxon>Eucarida</taxon>
        <taxon>Decapoda</taxon>
        <taxon>Pleocyemata</taxon>
        <taxon>Brachyura</taxon>
        <taxon>Eubrachyura</taxon>
        <taxon>Portunoidea</taxon>
        <taxon>Portunidae</taxon>
        <taxon>Portuninae</taxon>
        <taxon>Portunus</taxon>
    </lineage>
</organism>
<gene>
    <name evidence="1" type="ORF">E2C01_095120</name>
</gene>
<dbReference type="EMBL" id="VSRR010119401">
    <property type="protein sequence ID" value="MPC99692.1"/>
    <property type="molecule type" value="Genomic_DNA"/>
</dbReference>
<evidence type="ECO:0000313" key="2">
    <source>
        <dbReference type="Proteomes" id="UP000324222"/>
    </source>
</evidence>
<name>A0A5B7JUH3_PORTR</name>